<dbReference type="GO" id="GO:1900376">
    <property type="term" value="P:regulation of secondary metabolite biosynthetic process"/>
    <property type="evidence" value="ECO:0007669"/>
    <property type="project" value="TreeGrafter"/>
</dbReference>
<dbReference type="EMBL" id="AP027080">
    <property type="protein sequence ID" value="BDU72829.1"/>
    <property type="molecule type" value="Genomic_DNA"/>
</dbReference>
<feature type="binding site" evidence="8">
    <location>
        <position position="91"/>
    </location>
    <ligand>
        <name>Fe cation</name>
        <dbReference type="ChEBI" id="CHEBI:24875"/>
    </ligand>
</feature>
<organism evidence="10 11">
    <name type="scientific">Mesoterricola silvestris</name>
    <dbReference type="NCBI Taxonomy" id="2927979"/>
    <lineage>
        <taxon>Bacteria</taxon>
        <taxon>Pseudomonadati</taxon>
        <taxon>Acidobacteriota</taxon>
        <taxon>Holophagae</taxon>
        <taxon>Holophagales</taxon>
        <taxon>Holophagaceae</taxon>
        <taxon>Mesoterricola</taxon>
    </lineage>
</organism>
<keyword evidence="4" id="KW-0805">Transcription regulation</keyword>
<feature type="region of interest" description="Disordered" evidence="9">
    <location>
        <begin position="1"/>
        <end position="21"/>
    </location>
</feature>
<evidence type="ECO:0000256" key="6">
    <source>
        <dbReference type="ARBA" id="ARBA00023163"/>
    </source>
</evidence>
<keyword evidence="5" id="KW-0238">DNA-binding</keyword>
<protein>
    <submittedName>
        <fullName evidence="10">Transcriptional repressor</fullName>
    </submittedName>
</protein>
<dbReference type="InterPro" id="IPR036388">
    <property type="entry name" value="WH-like_DNA-bd_sf"/>
</dbReference>
<evidence type="ECO:0000256" key="4">
    <source>
        <dbReference type="ARBA" id="ARBA00023015"/>
    </source>
</evidence>
<evidence type="ECO:0000256" key="8">
    <source>
        <dbReference type="PIRSR" id="PIRSR602481-2"/>
    </source>
</evidence>
<dbReference type="GO" id="GO:0008270">
    <property type="term" value="F:zinc ion binding"/>
    <property type="evidence" value="ECO:0007669"/>
    <property type="project" value="TreeGrafter"/>
</dbReference>
<reference evidence="11" key="1">
    <citation type="journal article" date="2023" name="Int. J. Syst. Evol. Microbiol.">
        <title>Mesoterricola silvestris gen. nov., sp. nov., Mesoterricola sediminis sp. nov., Geothrix oryzae sp. nov., Geothrix edaphica sp. nov., Geothrix rubra sp. nov., and Geothrix limicola sp. nov., six novel members of Acidobacteriota isolated from soils.</title>
        <authorList>
            <person name="Itoh H."/>
            <person name="Sugisawa Y."/>
            <person name="Mise K."/>
            <person name="Xu Z."/>
            <person name="Kuniyasu M."/>
            <person name="Ushijima N."/>
            <person name="Kawano K."/>
            <person name="Kobayashi E."/>
            <person name="Shiratori Y."/>
            <person name="Masuda Y."/>
            <person name="Senoo K."/>
        </authorList>
    </citation>
    <scope>NUCLEOTIDE SEQUENCE [LARGE SCALE GENOMIC DNA]</scope>
    <source>
        <strain evidence="11">W79</strain>
    </source>
</reference>
<feature type="binding site" evidence="8">
    <location>
        <position position="112"/>
    </location>
    <ligand>
        <name>Fe cation</name>
        <dbReference type="ChEBI" id="CHEBI:24875"/>
    </ligand>
</feature>
<keyword evidence="3 7" id="KW-0862">Zinc</keyword>
<proteinExistence type="inferred from homology"/>
<dbReference type="Gene3D" id="3.30.1490.190">
    <property type="match status" value="1"/>
</dbReference>
<keyword evidence="8" id="KW-0408">Iron</keyword>
<dbReference type="PANTHER" id="PTHR33202:SF7">
    <property type="entry name" value="FERRIC UPTAKE REGULATION PROTEIN"/>
    <property type="match status" value="1"/>
</dbReference>
<evidence type="ECO:0000256" key="9">
    <source>
        <dbReference type="SAM" id="MobiDB-lite"/>
    </source>
</evidence>
<comment type="similarity">
    <text evidence="1">Belongs to the Fur family.</text>
</comment>
<evidence type="ECO:0000256" key="7">
    <source>
        <dbReference type="PIRSR" id="PIRSR602481-1"/>
    </source>
</evidence>
<dbReference type="InterPro" id="IPR036390">
    <property type="entry name" value="WH_DNA-bd_sf"/>
</dbReference>
<comment type="cofactor">
    <cofactor evidence="7">
        <name>Zn(2+)</name>
        <dbReference type="ChEBI" id="CHEBI:29105"/>
    </cofactor>
    <text evidence="7">Binds 1 zinc ion per subunit.</text>
</comment>
<feature type="binding site" evidence="7">
    <location>
        <position position="137"/>
    </location>
    <ligand>
        <name>Zn(2+)</name>
        <dbReference type="ChEBI" id="CHEBI:29105"/>
    </ligand>
</feature>
<dbReference type="KEGG" id="msil:METEAL_20030"/>
<evidence type="ECO:0000313" key="11">
    <source>
        <dbReference type="Proteomes" id="UP001238179"/>
    </source>
</evidence>
<dbReference type="InterPro" id="IPR043135">
    <property type="entry name" value="Fur_C"/>
</dbReference>
<dbReference type="Gene3D" id="1.10.10.10">
    <property type="entry name" value="Winged helix-like DNA-binding domain superfamily/Winged helix DNA-binding domain"/>
    <property type="match status" value="1"/>
</dbReference>
<feature type="binding site" evidence="8">
    <location>
        <position position="129"/>
    </location>
    <ligand>
        <name>Fe cation</name>
        <dbReference type="ChEBI" id="CHEBI:24875"/>
    </ligand>
</feature>
<dbReference type="AlphaFoldDB" id="A0AA48K8E4"/>
<dbReference type="PANTHER" id="PTHR33202">
    <property type="entry name" value="ZINC UPTAKE REGULATION PROTEIN"/>
    <property type="match status" value="1"/>
</dbReference>
<accession>A0AA48K8E4</accession>
<dbReference type="Proteomes" id="UP001238179">
    <property type="component" value="Chromosome"/>
</dbReference>
<keyword evidence="7" id="KW-0479">Metal-binding</keyword>
<feature type="binding site" evidence="7">
    <location>
        <position position="140"/>
    </location>
    <ligand>
        <name>Zn(2+)</name>
        <dbReference type="ChEBI" id="CHEBI:29105"/>
    </ligand>
</feature>
<evidence type="ECO:0000256" key="5">
    <source>
        <dbReference type="ARBA" id="ARBA00023125"/>
    </source>
</evidence>
<dbReference type="SUPFAM" id="SSF46785">
    <property type="entry name" value="Winged helix' DNA-binding domain"/>
    <property type="match status" value="1"/>
</dbReference>
<evidence type="ECO:0000313" key="10">
    <source>
        <dbReference type="EMBL" id="BDU72829.1"/>
    </source>
</evidence>
<evidence type="ECO:0000256" key="2">
    <source>
        <dbReference type="ARBA" id="ARBA00022491"/>
    </source>
</evidence>
<sequence length="146" mass="16464">MSHADHAHPQTPSLRAAGMRQTPQREAILKVLQAADRPLRVEEIWERLEKGRSGIPTVYRNLERFVNEGWAESLMGADQVMRFVLCRSSSHHHHLSCETCGRMVEVDACGIETSLAGMEKLSGYRITRHQLNLFGICPACRRANEG</sequence>
<feature type="binding site" evidence="7">
    <location>
        <position position="100"/>
    </location>
    <ligand>
        <name>Zn(2+)</name>
        <dbReference type="ChEBI" id="CHEBI:29105"/>
    </ligand>
</feature>
<dbReference type="GO" id="GO:0045892">
    <property type="term" value="P:negative regulation of DNA-templated transcription"/>
    <property type="evidence" value="ECO:0007669"/>
    <property type="project" value="TreeGrafter"/>
</dbReference>
<evidence type="ECO:0000256" key="1">
    <source>
        <dbReference type="ARBA" id="ARBA00007957"/>
    </source>
</evidence>
<dbReference type="Pfam" id="PF01475">
    <property type="entry name" value="FUR"/>
    <property type="match status" value="1"/>
</dbReference>
<dbReference type="CDD" id="cd07153">
    <property type="entry name" value="Fur_like"/>
    <property type="match status" value="1"/>
</dbReference>
<evidence type="ECO:0000256" key="3">
    <source>
        <dbReference type="ARBA" id="ARBA00022833"/>
    </source>
</evidence>
<feature type="binding site" evidence="7">
    <location>
        <position position="97"/>
    </location>
    <ligand>
        <name>Zn(2+)</name>
        <dbReference type="ChEBI" id="CHEBI:29105"/>
    </ligand>
</feature>
<keyword evidence="6" id="KW-0804">Transcription</keyword>
<dbReference type="GO" id="GO:0000976">
    <property type="term" value="F:transcription cis-regulatory region binding"/>
    <property type="evidence" value="ECO:0007669"/>
    <property type="project" value="TreeGrafter"/>
</dbReference>
<keyword evidence="2" id="KW-0678">Repressor</keyword>
<dbReference type="GO" id="GO:0003700">
    <property type="term" value="F:DNA-binding transcription factor activity"/>
    <property type="evidence" value="ECO:0007669"/>
    <property type="project" value="InterPro"/>
</dbReference>
<dbReference type="InterPro" id="IPR002481">
    <property type="entry name" value="FUR"/>
</dbReference>
<keyword evidence="11" id="KW-1185">Reference proteome</keyword>
<comment type="cofactor">
    <cofactor evidence="8">
        <name>Mn(2+)</name>
        <dbReference type="ChEBI" id="CHEBI:29035"/>
    </cofactor>
    <cofactor evidence="8">
        <name>Fe(2+)</name>
        <dbReference type="ChEBI" id="CHEBI:29033"/>
    </cofactor>
    <text evidence="8">Binds 1 Mn(2+) or Fe(2+) ion per subunit.</text>
</comment>
<gene>
    <name evidence="10" type="ORF">METEAL_20030</name>
</gene>
<name>A0AA48K8E4_9BACT</name>